<gene>
    <name evidence="1" type="ORF">K9W46_10360</name>
</gene>
<dbReference type="EMBL" id="CP084167">
    <property type="protein sequence ID" value="UJG42773.1"/>
    <property type="molecule type" value="Genomic_DNA"/>
</dbReference>
<dbReference type="AlphaFoldDB" id="A0A9Y1BPF7"/>
<evidence type="ECO:0000313" key="1">
    <source>
        <dbReference type="EMBL" id="UJG42773.1"/>
    </source>
</evidence>
<dbReference type="Proteomes" id="UP001200513">
    <property type="component" value="Chromosome"/>
</dbReference>
<reference evidence="1" key="1">
    <citation type="journal article" date="2022" name="Nat. Microbiol.">
        <title>Unique mobile elements and scalable gene flow at the prokaryote-eukaryote boundary revealed by circularized Asgard archaea genomes.</title>
        <authorList>
            <person name="Wu F."/>
            <person name="Speth D.R."/>
            <person name="Philosof A."/>
            <person name="Cremiere A."/>
            <person name="Narayanan A."/>
            <person name="Barco R.A."/>
            <person name="Connon S.A."/>
            <person name="Amend J.P."/>
            <person name="Antoshechkin I.A."/>
            <person name="Orphan V.J."/>
        </authorList>
    </citation>
    <scope>NUCLEOTIDE SEQUENCE</scope>
    <source>
        <strain evidence="1">PR6</strain>
    </source>
</reference>
<proteinExistence type="predicted"/>
<sequence>MQVDNLTYSANDIKNEVPELSDKAEQLIELLKESRYIFEQLFVLGLDFNLSEEEEQEIMIKINNISPVVNYARIVQLVFQLTYYNLIFRKILNENLNTPLTNQINTCIAKIEHYLNILENFYFTS</sequence>
<accession>A0A9Y1BPF7</accession>
<protein>
    <submittedName>
        <fullName evidence="1">Uncharacterized protein</fullName>
    </submittedName>
</protein>
<organism evidence="1">
    <name type="scientific">Candidatus Heimdallarchaeum endolithica</name>
    <dbReference type="NCBI Taxonomy" id="2876572"/>
    <lineage>
        <taxon>Archaea</taxon>
        <taxon>Promethearchaeati</taxon>
        <taxon>Candidatus Heimdallarchaeota</taxon>
        <taxon>Candidatus Heimdallarchaeia (ex Rinke et al. 2021) (nom. nud.)</taxon>
        <taxon>Candidatus Heimdallarchaeales</taxon>
        <taxon>Candidatus Heimdallarchaeaceae</taxon>
        <taxon>Candidatus Heimdallarchaeum</taxon>
    </lineage>
</organism>
<name>A0A9Y1BPF7_9ARCH</name>